<dbReference type="OrthoDB" id="4044803at2759"/>
<dbReference type="AlphaFoldDB" id="A0A7H9B7L5"/>
<keyword evidence="6" id="KW-0496">Mitochondrion</keyword>
<dbReference type="Gene3D" id="3.40.30.10">
    <property type="entry name" value="Glutaredoxin"/>
    <property type="match status" value="1"/>
</dbReference>
<keyword evidence="5" id="KW-0560">Oxidoreductase</keyword>
<dbReference type="SUPFAM" id="SSF52833">
    <property type="entry name" value="Thioredoxin-like"/>
    <property type="match status" value="1"/>
</dbReference>
<dbReference type="PANTHER" id="PTHR28071">
    <property type="entry name" value="REDOX PROTEIN FMP46, MITOCHONDRIAL-RELATED"/>
    <property type="match status" value="1"/>
</dbReference>
<dbReference type="GO" id="GO:0016491">
    <property type="term" value="F:oxidoreductase activity"/>
    <property type="evidence" value="ECO:0007669"/>
    <property type="project" value="UniProtKB-KW"/>
</dbReference>
<comment type="subcellular location">
    <subcellularLocation>
        <location evidence="2">Mitochondrion</location>
    </subcellularLocation>
</comment>
<organism evidence="7 8">
    <name type="scientific">Zygotorulaspora mrakii</name>
    <name type="common">Zygosaccharomyces mrakii</name>
    <dbReference type="NCBI Taxonomy" id="42260"/>
    <lineage>
        <taxon>Eukaryota</taxon>
        <taxon>Fungi</taxon>
        <taxon>Dikarya</taxon>
        <taxon>Ascomycota</taxon>
        <taxon>Saccharomycotina</taxon>
        <taxon>Saccharomycetes</taxon>
        <taxon>Saccharomycetales</taxon>
        <taxon>Saccharomycetaceae</taxon>
        <taxon>Zygotorulaspora</taxon>
    </lineage>
</organism>
<name>A0A7H9B7L5_ZYGMR</name>
<reference evidence="7 8" key="1">
    <citation type="submission" date="2020-07" db="EMBL/GenBank/DDBJ databases">
        <title>The yeast mating-type switching endonuclease HO is a domesticated member of an unorthodox homing genetic element family.</title>
        <authorList>
            <person name="Coughlan A.Y."/>
            <person name="Lombardi L."/>
            <person name="Braun-Galleani S."/>
            <person name="Martos A.R."/>
            <person name="Galeote V."/>
            <person name="Bigey F."/>
            <person name="Dequin S."/>
            <person name="Byrne K.P."/>
            <person name="Wolfe K.H."/>
        </authorList>
    </citation>
    <scope>NUCLEOTIDE SEQUENCE [LARGE SCALE GENOMIC DNA]</scope>
    <source>
        <strain evidence="7 8">NRRL Y-6702</strain>
    </source>
</reference>
<evidence type="ECO:0000256" key="4">
    <source>
        <dbReference type="ARBA" id="ARBA00022946"/>
    </source>
</evidence>
<protein>
    <submittedName>
        <fullName evidence="7">Uncharacterized protein</fullName>
    </submittedName>
</protein>
<dbReference type="EMBL" id="CP058611">
    <property type="protein sequence ID" value="QLG74738.1"/>
    <property type="molecule type" value="Genomic_DNA"/>
</dbReference>
<evidence type="ECO:0000313" key="7">
    <source>
        <dbReference type="EMBL" id="QLG74738.1"/>
    </source>
</evidence>
<dbReference type="GeneID" id="59238540"/>
<gene>
    <name evidence="7" type="ORF">HG535_0H00630</name>
</gene>
<dbReference type="InterPro" id="IPR036249">
    <property type="entry name" value="Thioredoxin-like_sf"/>
</dbReference>
<dbReference type="PANTHER" id="PTHR28071:SF1">
    <property type="entry name" value="REDOX PROTEIN FMP46, MITOCHONDRIAL-RELATED"/>
    <property type="match status" value="1"/>
</dbReference>
<accession>A0A7H9B7L5</accession>
<dbReference type="InterPro" id="IPR012882">
    <property type="entry name" value="Fmp46"/>
</dbReference>
<dbReference type="KEGG" id="zmk:HG535_0H00630"/>
<dbReference type="RefSeq" id="XP_037146463.1">
    <property type="nucleotide sequence ID" value="XM_037290568.1"/>
</dbReference>
<proteinExistence type="inferred from homology"/>
<dbReference type="Pfam" id="PF07955">
    <property type="entry name" value="DUF1687"/>
    <property type="match status" value="1"/>
</dbReference>
<comment type="similarity">
    <text evidence="3">Belongs to the FMP46 family.</text>
</comment>
<evidence type="ECO:0000256" key="3">
    <source>
        <dbReference type="ARBA" id="ARBA00009734"/>
    </source>
</evidence>
<dbReference type="Proteomes" id="UP000509704">
    <property type="component" value="Chromosome 8"/>
</dbReference>
<evidence type="ECO:0000256" key="5">
    <source>
        <dbReference type="ARBA" id="ARBA00023002"/>
    </source>
</evidence>
<keyword evidence="4" id="KW-0809">Transit peptide</keyword>
<evidence type="ECO:0000256" key="1">
    <source>
        <dbReference type="ARBA" id="ARBA00002963"/>
    </source>
</evidence>
<evidence type="ECO:0000256" key="2">
    <source>
        <dbReference type="ARBA" id="ARBA00004173"/>
    </source>
</evidence>
<comment type="function">
    <text evidence="1">Putative mitochondrial redox protein which could be involved in the reduction of small toxic molecules.</text>
</comment>
<dbReference type="GO" id="GO:0005739">
    <property type="term" value="C:mitochondrion"/>
    <property type="evidence" value="ECO:0007669"/>
    <property type="project" value="UniProtKB-SubCell"/>
</dbReference>
<sequence>MSMFRTLQHSPRVISLFSSSLENNRSTAAILQLLKGNADRKLNVQLDSKFPTLDQLRYMNDISPSLLRKQIPQLNELLTKDTGDPIFQSDLHECIKKGLWSASTPLWVDWEKKRMGNDVQSIEKLLNETASKEATSKEHK</sequence>
<keyword evidence="8" id="KW-1185">Reference proteome</keyword>
<evidence type="ECO:0000256" key="6">
    <source>
        <dbReference type="ARBA" id="ARBA00023128"/>
    </source>
</evidence>
<evidence type="ECO:0000313" key="8">
    <source>
        <dbReference type="Proteomes" id="UP000509704"/>
    </source>
</evidence>